<reference evidence="2 3" key="1">
    <citation type="submission" date="2018-06" db="EMBL/GenBank/DDBJ databases">
        <title>Noncontiguous genome sequence of Ruminococcaceae bacterium ASD2818.</title>
        <authorList>
            <person name="Chaplin A.V."/>
            <person name="Sokolova S.R."/>
            <person name="Kochetkova T.O."/>
            <person name="Goltsov A.Y."/>
            <person name="Trofimov D.Y."/>
            <person name="Efimov B.A."/>
        </authorList>
    </citation>
    <scope>NUCLEOTIDE SEQUENCE [LARGE SCALE GENOMIC DNA]</scope>
    <source>
        <strain evidence="2 3">ASD2818</strain>
    </source>
</reference>
<comment type="caution">
    <text evidence="2">The sequence shown here is derived from an EMBL/GenBank/DDBJ whole genome shotgun (WGS) entry which is preliminary data.</text>
</comment>
<dbReference type="Pfam" id="PF05960">
    <property type="entry name" value="DUF885"/>
    <property type="match status" value="1"/>
</dbReference>
<keyword evidence="3" id="KW-1185">Reference proteome</keyword>
<sequence length="230" mass="26066">MSVLRLRLGSSSAAGARSLPGDYNRPQPVGGVRPRGVFPTNHTAKRRGSHHCRQPLCRAFLFHLSSRGLSRPPLPGSLYRHARPARRGPGARLPWLYGGGAIYVEERSHELLAAEIEREFVRYLNLNNRYSRLTPAYADIMIHTGGWDYQQFFAYAKQELDFSTEEQAREIYRVIIADPAYYLHYEYAGCFINELREKAEQELGEAFDPVAFHQAVLQDGSVGLAVVEKM</sequence>
<name>A0A328UGF1_9FIRM</name>
<dbReference type="Proteomes" id="UP000249377">
    <property type="component" value="Unassembled WGS sequence"/>
</dbReference>
<gene>
    <name evidence="2" type="ORF">DPQ25_04330</name>
</gene>
<dbReference type="EMBL" id="QLYR01000001">
    <property type="protein sequence ID" value="RAQ30716.1"/>
    <property type="molecule type" value="Genomic_DNA"/>
</dbReference>
<dbReference type="RefSeq" id="WP_112331911.1">
    <property type="nucleotide sequence ID" value="NZ_QLYR01000001.1"/>
</dbReference>
<feature type="region of interest" description="Disordered" evidence="1">
    <location>
        <begin position="13"/>
        <end position="49"/>
    </location>
</feature>
<accession>A0A328UGF1</accession>
<evidence type="ECO:0000313" key="3">
    <source>
        <dbReference type="Proteomes" id="UP000249377"/>
    </source>
</evidence>
<protein>
    <submittedName>
        <fullName evidence="2">Uncharacterized protein</fullName>
    </submittedName>
</protein>
<proteinExistence type="predicted"/>
<evidence type="ECO:0000256" key="1">
    <source>
        <dbReference type="SAM" id="MobiDB-lite"/>
    </source>
</evidence>
<dbReference type="AlphaFoldDB" id="A0A328UGF1"/>
<dbReference type="InterPro" id="IPR010281">
    <property type="entry name" value="DUF885"/>
</dbReference>
<organism evidence="2 3">
    <name type="scientific">Hydrogeniiclostridium mannosilyticum</name>
    <dbReference type="NCBI Taxonomy" id="2764322"/>
    <lineage>
        <taxon>Bacteria</taxon>
        <taxon>Bacillati</taxon>
        <taxon>Bacillota</taxon>
        <taxon>Clostridia</taxon>
        <taxon>Eubacteriales</taxon>
        <taxon>Acutalibacteraceae</taxon>
        <taxon>Hydrogeniiclostridium</taxon>
    </lineage>
</organism>
<evidence type="ECO:0000313" key="2">
    <source>
        <dbReference type="EMBL" id="RAQ30716.1"/>
    </source>
</evidence>